<accession>A0A367LMN8</accession>
<keyword evidence="2" id="KW-0812">Transmembrane</keyword>
<name>A0A367LMN8_9HYPO</name>
<feature type="transmembrane region" description="Helical" evidence="2">
    <location>
        <begin position="270"/>
        <end position="290"/>
    </location>
</feature>
<feature type="region of interest" description="Disordered" evidence="1">
    <location>
        <begin position="42"/>
        <end position="69"/>
    </location>
</feature>
<evidence type="ECO:0000256" key="2">
    <source>
        <dbReference type="SAM" id="Phobius"/>
    </source>
</evidence>
<dbReference type="EMBL" id="LKCN02000002">
    <property type="protein sequence ID" value="RCI15706.1"/>
    <property type="molecule type" value="Genomic_DNA"/>
</dbReference>
<dbReference type="OrthoDB" id="5360701at2759"/>
<organism evidence="3 4">
    <name type="scientific">Ophiocordyceps polyrhachis-furcata BCC 54312</name>
    <dbReference type="NCBI Taxonomy" id="1330021"/>
    <lineage>
        <taxon>Eukaryota</taxon>
        <taxon>Fungi</taxon>
        <taxon>Dikarya</taxon>
        <taxon>Ascomycota</taxon>
        <taxon>Pezizomycotina</taxon>
        <taxon>Sordariomycetes</taxon>
        <taxon>Hypocreomycetidae</taxon>
        <taxon>Hypocreales</taxon>
        <taxon>Ophiocordycipitaceae</taxon>
        <taxon>Ophiocordyceps</taxon>
    </lineage>
</organism>
<feature type="transmembrane region" description="Helical" evidence="2">
    <location>
        <begin position="302"/>
        <end position="324"/>
    </location>
</feature>
<reference evidence="3 4" key="1">
    <citation type="journal article" date="2015" name="BMC Genomics">
        <title>Insights from the genome of Ophiocordyceps polyrhachis-furcata to pathogenicity and host specificity in insect fungi.</title>
        <authorList>
            <person name="Wichadakul D."/>
            <person name="Kobmoo N."/>
            <person name="Ingsriswang S."/>
            <person name="Tangphatsornruang S."/>
            <person name="Chantasingh D."/>
            <person name="Luangsa-ard J.J."/>
            <person name="Eurwilaichitr L."/>
        </authorList>
    </citation>
    <scope>NUCLEOTIDE SEQUENCE [LARGE SCALE GENOMIC DNA]</scope>
    <source>
        <strain evidence="3 4">BCC 54312</strain>
    </source>
</reference>
<keyword evidence="4" id="KW-1185">Reference proteome</keyword>
<keyword evidence="2" id="KW-0472">Membrane</keyword>
<evidence type="ECO:0000256" key="1">
    <source>
        <dbReference type="SAM" id="MobiDB-lite"/>
    </source>
</evidence>
<dbReference type="AlphaFoldDB" id="A0A367LMN8"/>
<feature type="compositionally biased region" description="Polar residues" evidence="1">
    <location>
        <begin position="44"/>
        <end position="53"/>
    </location>
</feature>
<keyword evidence="2" id="KW-1133">Transmembrane helix</keyword>
<gene>
    <name evidence="3" type="ORF">L249_3489</name>
</gene>
<proteinExistence type="predicted"/>
<feature type="compositionally biased region" description="Low complexity" evidence="1">
    <location>
        <begin position="54"/>
        <end position="63"/>
    </location>
</feature>
<evidence type="ECO:0000313" key="4">
    <source>
        <dbReference type="Proteomes" id="UP000253664"/>
    </source>
</evidence>
<dbReference type="Proteomes" id="UP000253664">
    <property type="component" value="Unassembled WGS sequence"/>
</dbReference>
<protein>
    <submittedName>
        <fullName evidence="3">Uncharacterized protein</fullName>
    </submittedName>
</protein>
<sequence length="403" mass="44557">MRRATARHISDTCSFDRLSSRPPLSLLFSRGARPSIWVPAPARYSSTKNSSTKPSAAPARRSVVPPPPPPGITELADAVQARRKKLLSNDGIPPLQETIDALYLCRKAANALHVKLENAEAQFRASASRLALLGAERTGSQLPMDAKLQEAVNTVSYAAYTIITNPKIEMRADLLGLYVQIQHQLGRPESLPTVLRLYAAKPKPVDKDGKVQLVRQNPNSPSKAVEVDAADLALRTAIEAKHLDSALGIIEASYCTKAFKRQKLLKHATPPFIALATLPFSIYGLSTAYALYCQNTMDVMTATAICCVGITGYFLSVGSLGMIAKLSYKEQMRRVTWTPGTPLRYRWLREEERAALDAVACAWGFKEEFRHGEETGADWEGLKEYMGYRQMLLDRVEFMRGMS</sequence>
<comment type="caution">
    <text evidence="3">The sequence shown here is derived from an EMBL/GenBank/DDBJ whole genome shotgun (WGS) entry which is preliminary data.</text>
</comment>
<evidence type="ECO:0000313" key="3">
    <source>
        <dbReference type="EMBL" id="RCI15706.1"/>
    </source>
</evidence>